<name>A0ABQ3LRP1_9SPHN</name>
<protein>
    <submittedName>
        <fullName evidence="2">Uncharacterized protein</fullName>
    </submittedName>
</protein>
<organism evidence="2 3">
    <name type="scientific">Sphingomonas glacialis</name>
    <dbReference type="NCBI Taxonomy" id="658225"/>
    <lineage>
        <taxon>Bacteria</taxon>
        <taxon>Pseudomonadati</taxon>
        <taxon>Pseudomonadota</taxon>
        <taxon>Alphaproteobacteria</taxon>
        <taxon>Sphingomonadales</taxon>
        <taxon>Sphingomonadaceae</taxon>
        <taxon>Sphingomonas</taxon>
    </lineage>
</organism>
<evidence type="ECO:0000313" key="3">
    <source>
        <dbReference type="Proteomes" id="UP000652430"/>
    </source>
</evidence>
<comment type="caution">
    <text evidence="2">The sequence shown here is derived from an EMBL/GenBank/DDBJ whole genome shotgun (WGS) entry which is preliminary data.</text>
</comment>
<proteinExistence type="predicted"/>
<reference evidence="3" key="1">
    <citation type="journal article" date="2019" name="Int. J. Syst. Evol. Microbiol.">
        <title>The Global Catalogue of Microorganisms (GCM) 10K type strain sequencing project: providing services to taxonomists for standard genome sequencing and annotation.</title>
        <authorList>
            <consortium name="The Broad Institute Genomics Platform"/>
            <consortium name="The Broad Institute Genome Sequencing Center for Infectious Disease"/>
            <person name="Wu L."/>
            <person name="Ma J."/>
        </authorList>
    </citation>
    <scope>NUCLEOTIDE SEQUENCE [LARGE SCALE GENOMIC DNA]</scope>
    <source>
        <strain evidence="3">CGMCC 1.8957</strain>
    </source>
</reference>
<dbReference type="Proteomes" id="UP000652430">
    <property type="component" value="Unassembled WGS sequence"/>
</dbReference>
<evidence type="ECO:0000256" key="1">
    <source>
        <dbReference type="SAM" id="MobiDB-lite"/>
    </source>
</evidence>
<feature type="compositionally biased region" description="Polar residues" evidence="1">
    <location>
        <begin position="96"/>
        <end position="106"/>
    </location>
</feature>
<feature type="compositionally biased region" description="Pro residues" evidence="1">
    <location>
        <begin position="15"/>
        <end position="24"/>
    </location>
</feature>
<feature type="region of interest" description="Disordered" evidence="1">
    <location>
        <begin position="64"/>
        <end position="132"/>
    </location>
</feature>
<gene>
    <name evidence="2" type="ORF">GCM10008023_25720</name>
</gene>
<dbReference type="EMBL" id="BNAQ01000003">
    <property type="protein sequence ID" value="GHH19079.1"/>
    <property type="molecule type" value="Genomic_DNA"/>
</dbReference>
<sequence length="140" mass="15173">MGVGAGVDAVGLEVDPPPPPPPPLQADSKAASARQWVTPRRFVINNSPKEEQLKGLYRPCQSENARASKDTRLPAPDQAIGASDTAVEARRAVSMNAATSETATRWSDSKRSVMMEVPLQSGAPDHPKRRCQDLCMRRAR</sequence>
<evidence type="ECO:0000313" key="2">
    <source>
        <dbReference type="EMBL" id="GHH19079.1"/>
    </source>
</evidence>
<keyword evidence="3" id="KW-1185">Reference proteome</keyword>
<accession>A0ABQ3LRP1</accession>
<feature type="region of interest" description="Disordered" evidence="1">
    <location>
        <begin position="1"/>
        <end position="33"/>
    </location>
</feature>